<dbReference type="EC" id="7.1.1.2" evidence="3 17"/>
<geneLocation type="mitochondrion" evidence="19"/>
<feature type="transmembrane region" description="Helical" evidence="17">
    <location>
        <begin position="186"/>
        <end position="219"/>
    </location>
</feature>
<organism evidence="19">
    <name type="scientific">Iphione sp. YZ-2018</name>
    <dbReference type="NCBI Taxonomy" id="2153332"/>
    <lineage>
        <taxon>Eukaryota</taxon>
        <taxon>Metazoa</taxon>
        <taxon>Spiralia</taxon>
        <taxon>Lophotrochozoa</taxon>
        <taxon>Annelida</taxon>
        <taxon>Polychaeta</taxon>
        <taxon>Errantia</taxon>
        <taxon>Phyllodocida</taxon>
        <taxon>Iphionidae</taxon>
        <taxon>Iphione</taxon>
    </lineage>
</organism>
<name>A0A343W6G7_9ANNE</name>
<dbReference type="GO" id="GO:0005743">
    <property type="term" value="C:mitochondrial inner membrane"/>
    <property type="evidence" value="ECO:0007669"/>
    <property type="project" value="UniProtKB-SubCell"/>
</dbReference>
<feature type="transmembrane region" description="Helical" evidence="17">
    <location>
        <begin position="84"/>
        <end position="103"/>
    </location>
</feature>
<dbReference type="EMBL" id="KY753835">
    <property type="protein sequence ID" value="AVW86189.1"/>
    <property type="molecule type" value="Genomic_DNA"/>
</dbReference>
<keyword evidence="11 17" id="KW-1133">Transmembrane helix</keyword>
<dbReference type="GO" id="GO:0006120">
    <property type="term" value="P:mitochondrial electron transport, NADH to ubiquinone"/>
    <property type="evidence" value="ECO:0007669"/>
    <property type="project" value="InterPro"/>
</dbReference>
<evidence type="ECO:0000256" key="15">
    <source>
        <dbReference type="ARBA" id="ARBA00023136"/>
    </source>
</evidence>
<keyword evidence="12 17" id="KW-0520">NAD</keyword>
<evidence type="ECO:0000256" key="7">
    <source>
        <dbReference type="ARBA" id="ARBA00022692"/>
    </source>
</evidence>
<keyword evidence="15 17" id="KW-0472">Membrane</keyword>
<evidence type="ECO:0000256" key="6">
    <source>
        <dbReference type="ARBA" id="ARBA00022660"/>
    </source>
</evidence>
<comment type="function">
    <text evidence="17">Core subunit of the mitochondrial membrane respiratory chain NADH dehydrogenase (Complex I) which catalyzes electron transfer from NADH through the respiratory chain, using ubiquinone as an electron acceptor. Essential for the catalytic activity and assembly of complex I.</text>
</comment>
<evidence type="ECO:0000256" key="13">
    <source>
        <dbReference type="ARBA" id="ARBA00023075"/>
    </source>
</evidence>
<keyword evidence="7 17" id="KW-0812">Transmembrane</keyword>
<evidence type="ECO:0000259" key="18">
    <source>
        <dbReference type="Pfam" id="PF00361"/>
    </source>
</evidence>
<dbReference type="GO" id="GO:0008137">
    <property type="term" value="F:NADH dehydrogenase (ubiquinone) activity"/>
    <property type="evidence" value="ECO:0007669"/>
    <property type="project" value="UniProtKB-EC"/>
</dbReference>
<evidence type="ECO:0000313" key="19">
    <source>
        <dbReference type="EMBL" id="AVW86189.1"/>
    </source>
</evidence>
<evidence type="ECO:0000256" key="5">
    <source>
        <dbReference type="ARBA" id="ARBA00022448"/>
    </source>
</evidence>
<evidence type="ECO:0000256" key="2">
    <source>
        <dbReference type="ARBA" id="ARBA00007012"/>
    </source>
</evidence>
<evidence type="ECO:0000256" key="17">
    <source>
        <dbReference type="RuleBase" id="RU003403"/>
    </source>
</evidence>
<evidence type="ECO:0000256" key="9">
    <source>
        <dbReference type="ARBA" id="ARBA00022967"/>
    </source>
</evidence>
<keyword evidence="14 17" id="KW-0496">Mitochondrion</keyword>
<feature type="transmembrane region" description="Helical" evidence="17">
    <location>
        <begin position="136"/>
        <end position="165"/>
    </location>
</feature>
<keyword evidence="10 17" id="KW-0249">Electron transport</keyword>
<feature type="transmembrane region" description="Helical" evidence="17">
    <location>
        <begin position="27"/>
        <end position="48"/>
    </location>
</feature>
<evidence type="ECO:0000256" key="12">
    <source>
        <dbReference type="ARBA" id="ARBA00023027"/>
    </source>
</evidence>
<dbReference type="PANTHER" id="PTHR46552:SF1">
    <property type="entry name" value="NADH-UBIQUINONE OXIDOREDUCTASE CHAIN 2"/>
    <property type="match status" value="1"/>
</dbReference>
<keyword evidence="13 17" id="KW-0830">Ubiquinone</keyword>
<evidence type="ECO:0000256" key="8">
    <source>
        <dbReference type="ARBA" id="ARBA00022792"/>
    </source>
</evidence>
<comment type="subcellular location">
    <subcellularLocation>
        <location evidence="1 17">Mitochondrion inner membrane</location>
        <topology evidence="1 17">Multi-pass membrane protein</topology>
    </subcellularLocation>
</comment>
<dbReference type="Pfam" id="PF00361">
    <property type="entry name" value="Proton_antipo_M"/>
    <property type="match status" value="1"/>
</dbReference>
<keyword evidence="5" id="KW-0813">Transport</keyword>
<dbReference type="InterPro" id="IPR050175">
    <property type="entry name" value="Complex_I_Subunit_2"/>
</dbReference>
<keyword evidence="6 17" id="KW-0679">Respiratory chain</keyword>
<sequence length="333" mass="36457">MTLFPFMTLFSSTLTLGTFMSMSASHWLFIWMGLELNLLSFIPLLTMSSTNQESEAAMKYFLAQALGSGLILLGGILMSSNLQMITALLPSILIIMSGVLLKLGLPPCHFWYPSVMTSISWFMCLILSTWQKIIPLIILSYLFNLLPSTLIIILIGSSSFIGGLGGLNQSQLRPLMAYSSIGHLSWVMAGSLFSFSFAMTYFCLYTVITAAFMITMMFMNASSNMSIGSMLLYPPIHHIIIASILLSLGGVPPLSGFFTKWLIIQASSQISTLITAILILGSLMNLFYYLNIVFLTSTSSTPPLINMTSSSSLTPFLLLPTLFLLAMGPALLM</sequence>
<reference evidence="19" key="1">
    <citation type="journal article" date="2018" name="Mol. Phylogenet. Evol.">
        <title>Phylogeny, evolution and mitochondrial gene order rearrangement in scale worms (Aphroditiformia, Annelida).</title>
        <authorList>
            <person name="Zhang Y."/>
            <person name="Sun J."/>
            <person name="Rouse G.W."/>
            <person name="Wiklund H."/>
            <person name="Pleijel F."/>
            <person name="Watanabe H.K."/>
            <person name="Chen C."/>
            <person name="Qian P.-Y."/>
            <person name="Qiu J.-W."/>
        </authorList>
    </citation>
    <scope>NUCLEOTIDE SEQUENCE</scope>
</reference>
<comment type="catalytic activity">
    <reaction evidence="16 17">
        <text>a ubiquinone + NADH + 5 H(+)(in) = a ubiquinol + NAD(+) + 4 H(+)(out)</text>
        <dbReference type="Rhea" id="RHEA:29091"/>
        <dbReference type="Rhea" id="RHEA-COMP:9565"/>
        <dbReference type="Rhea" id="RHEA-COMP:9566"/>
        <dbReference type="ChEBI" id="CHEBI:15378"/>
        <dbReference type="ChEBI" id="CHEBI:16389"/>
        <dbReference type="ChEBI" id="CHEBI:17976"/>
        <dbReference type="ChEBI" id="CHEBI:57540"/>
        <dbReference type="ChEBI" id="CHEBI:57945"/>
        <dbReference type="EC" id="7.1.1.2"/>
    </reaction>
</comment>
<evidence type="ECO:0000256" key="10">
    <source>
        <dbReference type="ARBA" id="ARBA00022982"/>
    </source>
</evidence>
<protein>
    <recommendedName>
        <fullName evidence="4 17">NADH-ubiquinone oxidoreductase chain 2</fullName>
        <ecNumber evidence="3 17">7.1.1.2</ecNumber>
    </recommendedName>
</protein>
<evidence type="ECO:0000256" key="14">
    <source>
        <dbReference type="ARBA" id="ARBA00023128"/>
    </source>
</evidence>
<evidence type="ECO:0000256" key="11">
    <source>
        <dbReference type="ARBA" id="ARBA00022989"/>
    </source>
</evidence>
<dbReference type="InterPro" id="IPR001750">
    <property type="entry name" value="ND/Mrp_TM"/>
</dbReference>
<proteinExistence type="inferred from homology"/>
<evidence type="ECO:0000256" key="1">
    <source>
        <dbReference type="ARBA" id="ARBA00004448"/>
    </source>
</evidence>
<evidence type="ECO:0000256" key="16">
    <source>
        <dbReference type="ARBA" id="ARBA00049551"/>
    </source>
</evidence>
<feature type="transmembrane region" description="Helical" evidence="17">
    <location>
        <begin position="270"/>
        <end position="292"/>
    </location>
</feature>
<evidence type="ECO:0000256" key="4">
    <source>
        <dbReference type="ARBA" id="ARBA00021008"/>
    </source>
</evidence>
<feature type="transmembrane region" description="Helical" evidence="17">
    <location>
        <begin position="239"/>
        <end position="258"/>
    </location>
</feature>
<keyword evidence="8 17" id="KW-0999">Mitochondrion inner membrane</keyword>
<keyword evidence="9 17" id="KW-1278">Translocase</keyword>
<dbReference type="InterPro" id="IPR003917">
    <property type="entry name" value="NADH_UbQ_OxRdtase_chain2"/>
</dbReference>
<accession>A0A343W6G7</accession>
<feature type="domain" description="NADH:quinone oxidoreductase/Mrp antiporter transmembrane" evidence="18">
    <location>
        <begin position="24"/>
        <end position="282"/>
    </location>
</feature>
<feature type="transmembrane region" description="Helical" evidence="17">
    <location>
        <begin position="60"/>
        <end position="78"/>
    </location>
</feature>
<feature type="transmembrane region" description="Helical" evidence="17">
    <location>
        <begin position="110"/>
        <end position="130"/>
    </location>
</feature>
<dbReference type="PANTHER" id="PTHR46552">
    <property type="entry name" value="NADH-UBIQUINONE OXIDOREDUCTASE CHAIN 2"/>
    <property type="match status" value="1"/>
</dbReference>
<feature type="transmembrane region" description="Helical" evidence="17">
    <location>
        <begin position="312"/>
        <end position="332"/>
    </location>
</feature>
<comment type="similarity">
    <text evidence="2 17">Belongs to the complex I subunit 2 family.</text>
</comment>
<dbReference type="PRINTS" id="PR01436">
    <property type="entry name" value="NADHDHGNASE2"/>
</dbReference>
<evidence type="ECO:0000256" key="3">
    <source>
        <dbReference type="ARBA" id="ARBA00012944"/>
    </source>
</evidence>
<dbReference type="AlphaFoldDB" id="A0A343W6G7"/>
<gene>
    <name evidence="19" type="primary">ND2</name>
</gene>